<accession>A0A062TVL2</accession>
<name>A0A062TVL2_9PROT</name>
<proteinExistence type="predicted"/>
<organism evidence="1 2">
    <name type="scientific">Hyphomonas pacifica</name>
    <dbReference type="NCBI Taxonomy" id="1280941"/>
    <lineage>
        <taxon>Bacteria</taxon>
        <taxon>Pseudomonadati</taxon>
        <taxon>Pseudomonadota</taxon>
        <taxon>Alphaproteobacteria</taxon>
        <taxon>Hyphomonadales</taxon>
        <taxon>Hyphomonadaceae</taxon>
        <taxon>Hyphomonas</taxon>
    </lineage>
</organism>
<sequence length="50" mass="5670">MRNQMGQVFITLVSSENIEADLLGVTILCVINQILFTPVWVPNIREDIPQ</sequence>
<protein>
    <submittedName>
        <fullName evidence="1">Uncharacterized protein</fullName>
    </submittedName>
</protein>
<dbReference type="STRING" id="1280941.HY2_02890"/>
<dbReference type="EMBL" id="AWFB01000023">
    <property type="protein sequence ID" value="RAN33151.1"/>
    <property type="molecule type" value="Genomic_DNA"/>
</dbReference>
<evidence type="ECO:0000313" key="1">
    <source>
        <dbReference type="EMBL" id="RAN33151.1"/>
    </source>
</evidence>
<dbReference type="Proteomes" id="UP000249123">
    <property type="component" value="Unassembled WGS sequence"/>
</dbReference>
<evidence type="ECO:0000313" key="2">
    <source>
        <dbReference type="Proteomes" id="UP000249123"/>
    </source>
</evidence>
<reference evidence="1 2" key="1">
    <citation type="submission" date="2013-04" db="EMBL/GenBank/DDBJ databases">
        <title>Hyphomonas sp. T24B3 Genome Sequencing.</title>
        <authorList>
            <person name="Lai Q."/>
            <person name="Shao Z."/>
        </authorList>
    </citation>
    <scope>NUCLEOTIDE SEQUENCE [LARGE SCALE GENOMIC DNA]</scope>
    <source>
        <strain evidence="1 2">T24B3</strain>
    </source>
</reference>
<gene>
    <name evidence="1" type="ORF">HY3_02055</name>
</gene>
<comment type="caution">
    <text evidence="1">The sequence shown here is derived from an EMBL/GenBank/DDBJ whole genome shotgun (WGS) entry which is preliminary data.</text>
</comment>
<dbReference type="AlphaFoldDB" id="A0A062TVL2"/>
<keyword evidence="2" id="KW-1185">Reference proteome</keyword>